<evidence type="ECO:0000313" key="3">
    <source>
        <dbReference type="Proteomes" id="UP000707071"/>
    </source>
</evidence>
<comment type="caution">
    <text evidence="2">The sequence shown here is derived from an EMBL/GenBank/DDBJ whole genome shotgun (WGS) entry which is preliminary data.</text>
</comment>
<accession>A0A9P7QMX3</accession>
<sequence length="1027" mass="117202">MSCLQPMFTQLHEAQRYREAAVIIRYYSQCLNRIPPTRGHDELTRGYWVSMAQVLLSVPQLPPLVKADVMTQLAEKGDEVLNDVEIIRLEDDAVAIYKQEGHTVGATFIRCQRIIREGKRDPTLFTPAIFEEMNRHFATFEAFQAIHMSQVTVVNLVSPFSRGLRCNDDIHRFCITWISERVTRLSGNAFASLDARKYAIDVWLKWPDASHHTLSLCTTLYADLEGGDNRLHQGIAAHGASKAHRQLKNWTLAEEWAQKAAAAWADGFPKLRCDAIDSVIQLKIDAGAWDPDALEDTLRYVEEETMVDERHNQIESVLPRMRMIEHMYNLLRRRVKARELPYLGTNGRDLQAATRLGELRKKIEVTVKTIEVRHAFLLRERAIKLAKAVDNPALVEWESCMNSFDKAANLFQVHLMFLEAGETRLWQSEALFKKLEIDYDMSLLLRCNELVEMAINIFARSECLESLTLAQKWKSTFLQAAWGRGKKPWDAVLLALQDAEGAWARERSDMTKFVSLAAKSRPRGLTPFQDLQAIYLRAFCICLQEEKPRYLWDWVQREKARSLCDQLGAESPLCAEVRERSLSSAHREKLEGKLDSYSKRLVLEAPPKSLERQLQVTRDLLARHTHLSNAMAVEVRAVADMDSACQLAIEMKKESSGRNTVFADWVEYGGAFWLMVLGADHKHLSVTKCKISVEQVKSWKKKWLDAEPGEQSALQKGDRHAEDDDNFCLRALDALVAPLQRQSQPGDLLVLLPAGILHSIPLHALWLPSRMLLLERNPIVYSDSLTTFWQCCTRAKRTAMAVCRLPRCDRDREWAFTGVYERKRGRTFYADEQTETYSFISRTAEGINSSWATGTRVRKTWVRNALERSSLFLFLGKFDVEDTYIEEQGLELGRGMLKMGDVLNMTLQAPHVGLVELDSAEQGKSCNKASDVPPPGIMMTRAFLWGGAGSVVASMWPTSPRVGRQFVSEMYGDMVEERRRSCREPAVVDLAEKMRRAVLALRSRVETRQPYHWAGFALHGCWAMYTV</sequence>
<dbReference type="EMBL" id="SRRH01000021">
    <property type="protein sequence ID" value="KAG6302611.1"/>
    <property type="molecule type" value="Genomic_DNA"/>
</dbReference>
<dbReference type="InterPro" id="IPR024983">
    <property type="entry name" value="CHAT_dom"/>
</dbReference>
<name>A0A9P7QMX3_9HYPO</name>
<keyword evidence="3" id="KW-1185">Reference proteome</keyword>
<proteinExistence type="predicted"/>
<evidence type="ECO:0000259" key="1">
    <source>
        <dbReference type="Pfam" id="PF12770"/>
    </source>
</evidence>
<dbReference type="AlphaFoldDB" id="A0A9P7QMX3"/>
<evidence type="ECO:0000313" key="2">
    <source>
        <dbReference type="EMBL" id="KAG6302611.1"/>
    </source>
</evidence>
<reference evidence="2 3" key="1">
    <citation type="journal article" date="2020" name="bioRxiv">
        <title>Whole genome comparisons of ergot fungi reveals the divergence and evolution of species within the genus Claviceps are the result of varying mechanisms driving genome evolution and host range expansion.</title>
        <authorList>
            <person name="Wyka S.A."/>
            <person name="Mondo S.J."/>
            <person name="Liu M."/>
            <person name="Dettman J."/>
            <person name="Nalam V."/>
            <person name="Broders K.D."/>
        </authorList>
    </citation>
    <scope>NUCLEOTIDE SEQUENCE [LARGE SCALE GENOMIC DNA]</scope>
    <source>
        <strain evidence="2 3">Clav52</strain>
    </source>
</reference>
<dbReference type="Pfam" id="PF12770">
    <property type="entry name" value="CHAT"/>
    <property type="match status" value="1"/>
</dbReference>
<protein>
    <recommendedName>
        <fullName evidence="1">CHAT domain-containing protein</fullName>
    </recommendedName>
</protein>
<dbReference type="Proteomes" id="UP000707071">
    <property type="component" value="Unassembled WGS sequence"/>
</dbReference>
<gene>
    <name evidence="2" type="ORF">E4U09_002476</name>
</gene>
<organism evidence="2 3">
    <name type="scientific">Claviceps aff. purpurea</name>
    <dbReference type="NCBI Taxonomy" id="1967640"/>
    <lineage>
        <taxon>Eukaryota</taxon>
        <taxon>Fungi</taxon>
        <taxon>Dikarya</taxon>
        <taxon>Ascomycota</taxon>
        <taxon>Pezizomycotina</taxon>
        <taxon>Sordariomycetes</taxon>
        <taxon>Hypocreomycetidae</taxon>
        <taxon>Hypocreales</taxon>
        <taxon>Clavicipitaceae</taxon>
        <taxon>Claviceps</taxon>
    </lineage>
</organism>
<feature type="domain" description="CHAT" evidence="1">
    <location>
        <begin position="733"/>
        <end position="1020"/>
    </location>
</feature>